<proteinExistence type="predicted"/>
<dbReference type="InterPro" id="IPR023365">
    <property type="entry name" value="Sortase_dom-sf"/>
</dbReference>
<dbReference type="NCBIfam" id="NF033748">
    <property type="entry name" value="class_F_sortase"/>
    <property type="match status" value="1"/>
</dbReference>
<evidence type="ECO:0000313" key="4">
    <source>
        <dbReference type="Proteomes" id="UP000318186"/>
    </source>
</evidence>
<sequence>MAAPQSPGSPSSRTATDTITLGRALLWPAAAAGLGMLLIYNSFSAPVDDKAPAPPAAAAPAAPVPAQAPVPAPAPAPGSAVPKTPAPGPSLPRSVPTRLRIPALAVDAPFTALAIGESGKLDPPPANDQNLVGWFKDGVTPGERGASIVAGHVDTTIGPAVFLQLRFLQPGASVDITRTDGTVATFKVDTVETFSKAKFPDKRVYSDTPDAQLRLITCGGDYNKTAKDYEDNVVVFAHLDSSKKG</sequence>
<evidence type="ECO:0000256" key="2">
    <source>
        <dbReference type="SAM" id="MobiDB-lite"/>
    </source>
</evidence>
<name>A0A561V1N9_9ACTN</name>
<dbReference type="OrthoDB" id="525039at2"/>
<gene>
    <name evidence="3" type="ORF">FHX80_113960</name>
</gene>
<dbReference type="RefSeq" id="WP_145765426.1">
    <property type="nucleotide sequence ID" value="NZ_JBHJUX010000125.1"/>
</dbReference>
<dbReference type="Pfam" id="PF04203">
    <property type="entry name" value="Sortase"/>
    <property type="match status" value="1"/>
</dbReference>
<comment type="caution">
    <text evidence="3">The sequence shown here is derived from an EMBL/GenBank/DDBJ whole genome shotgun (WGS) entry which is preliminary data.</text>
</comment>
<evidence type="ECO:0000313" key="3">
    <source>
        <dbReference type="EMBL" id="TWG05483.1"/>
    </source>
</evidence>
<dbReference type="EMBL" id="VIWW01000001">
    <property type="protein sequence ID" value="TWG05483.1"/>
    <property type="molecule type" value="Genomic_DNA"/>
</dbReference>
<dbReference type="GO" id="GO:0016787">
    <property type="term" value="F:hydrolase activity"/>
    <property type="evidence" value="ECO:0007669"/>
    <property type="project" value="UniProtKB-KW"/>
</dbReference>
<feature type="compositionally biased region" description="Pro residues" evidence="2">
    <location>
        <begin position="52"/>
        <end position="76"/>
    </location>
</feature>
<reference evidence="3 4" key="1">
    <citation type="submission" date="2019-06" db="EMBL/GenBank/DDBJ databases">
        <title>Sequencing the genomes of 1000 actinobacteria strains.</title>
        <authorList>
            <person name="Klenk H.-P."/>
        </authorList>
    </citation>
    <scope>NUCLEOTIDE SEQUENCE [LARGE SCALE GENOMIC DNA]</scope>
    <source>
        <strain evidence="3 4">DSM 42059</strain>
    </source>
</reference>
<protein>
    <submittedName>
        <fullName evidence="3">Sortase family protein</fullName>
    </submittedName>
</protein>
<accession>A0A561V1N9</accession>
<dbReference type="SUPFAM" id="SSF63817">
    <property type="entry name" value="Sortase"/>
    <property type="match status" value="1"/>
</dbReference>
<dbReference type="CDD" id="cd05829">
    <property type="entry name" value="Sortase_F"/>
    <property type="match status" value="1"/>
</dbReference>
<dbReference type="InterPro" id="IPR005754">
    <property type="entry name" value="Sortase"/>
</dbReference>
<keyword evidence="1" id="KW-0378">Hydrolase</keyword>
<dbReference type="AlphaFoldDB" id="A0A561V1N9"/>
<dbReference type="Proteomes" id="UP000318186">
    <property type="component" value="Unassembled WGS sequence"/>
</dbReference>
<dbReference type="InterPro" id="IPR042001">
    <property type="entry name" value="Sortase_F"/>
</dbReference>
<dbReference type="Gene3D" id="2.40.260.10">
    <property type="entry name" value="Sortase"/>
    <property type="match status" value="1"/>
</dbReference>
<organism evidence="3 4">
    <name type="scientific">Streptomyces brevispora</name>
    <dbReference type="NCBI Taxonomy" id="887462"/>
    <lineage>
        <taxon>Bacteria</taxon>
        <taxon>Bacillati</taxon>
        <taxon>Actinomycetota</taxon>
        <taxon>Actinomycetes</taxon>
        <taxon>Kitasatosporales</taxon>
        <taxon>Streptomycetaceae</taxon>
        <taxon>Streptomyces</taxon>
    </lineage>
</organism>
<feature type="region of interest" description="Disordered" evidence="2">
    <location>
        <begin position="50"/>
        <end position="95"/>
    </location>
</feature>
<evidence type="ECO:0000256" key="1">
    <source>
        <dbReference type="ARBA" id="ARBA00022801"/>
    </source>
</evidence>